<dbReference type="EMBL" id="GGFL01009148">
    <property type="protein sequence ID" value="MBW73326.1"/>
    <property type="molecule type" value="Transcribed_RNA"/>
</dbReference>
<organism evidence="2">
    <name type="scientific">Anopheles darlingi</name>
    <name type="common">Mosquito</name>
    <dbReference type="NCBI Taxonomy" id="43151"/>
    <lineage>
        <taxon>Eukaryota</taxon>
        <taxon>Metazoa</taxon>
        <taxon>Ecdysozoa</taxon>
        <taxon>Arthropoda</taxon>
        <taxon>Hexapoda</taxon>
        <taxon>Insecta</taxon>
        <taxon>Pterygota</taxon>
        <taxon>Neoptera</taxon>
        <taxon>Endopterygota</taxon>
        <taxon>Diptera</taxon>
        <taxon>Nematocera</taxon>
        <taxon>Culicoidea</taxon>
        <taxon>Culicidae</taxon>
        <taxon>Anophelinae</taxon>
        <taxon>Anopheles</taxon>
    </lineage>
</organism>
<keyword evidence="1" id="KW-0812">Transmembrane</keyword>
<keyword evidence="1" id="KW-0472">Membrane</keyword>
<reference evidence="2" key="1">
    <citation type="submission" date="2018-01" db="EMBL/GenBank/DDBJ databases">
        <title>An insight into the sialome of Amazonian anophelines.</title>
        <authorList>
            <person name="Ribeiro J.M."/>
            <person name="Scarpassa V."/>
            <person name="Calvo E."/>
        </authorList>
    </citation>
    <scope>NUCLEOTIDE SEQUENCE</scope>
</reference>
<sequence>MYVVLFFFLLFCLLVYCIWWLGAAIHHLFHWLFLSLSRARARSLYAPTPSPLSISLLHTGFYEAQFHILEVSHPTTSILTHRIISVVWWFSLTNKREHFFAYYPH</sequence>
<feature type="transmembrane region" description="Helical" evidence="1">
    <location>
        <begin position="6"/>
        <end position="34"/>
    </location>
</feature>
<evidence type="ECO:0000313" key="2">
    <source>
        <dbReference type="EMBL" id="MBW73326.1"/>
    </source>
</evidence>
<keyword evidence="1" id="KW-1133">Transmembrane helix</keyword>
<dbReference type="AlphaFoldDB" id="A0A2M4D710"/>
<protein>
    <submittedName>
        <fullName evidence="2">Putative secreted protein</fullName>
    </submittedName>
</protein>
<name>A0A2M4D710_ANODA</name>
<accession>A0A2M4D710</accession>
<proteinExistence type="predicted"/>
<evidence type="ECO:0000256" key="1">
    <source>
        <dbReference type="SAM" id="Phobius"/>
    </source>
</evidence>